<keyword evidence="2 4" id="KW-0285">Flavoprotein</keyword>
<comment type="subunit">
    <text evidence="4">Homodimer.</text>
</comment>
<dbReference type="InterPro" id="IPR036249">
    <property type="entry name" value="Thioredoxin-like_sf"/>
</dbReference>
<evidence type="ECO:0000313" key="7">
    <source>
        <dbReference type="Proteomes" id="UP000199476"/>
    </source>
</evidence>
<dbReference type="OrthoDB" id="9806179at2"/>
<keyword evidence="7" id="KW-1185">Reference proteome</keyword>
<dbReference type="STRING" id="321763.SAMN04488692_10983"/>
<dbReference type="AlphaFoldDB" id="A0A1G9N269"/>
<dbReference type="InterPro" id="IPR005982">
    <property type="entry name" value="Thioredox_Rdtase"/>
</dbReference>
<dbReference type="PRINTS" id="PR00469">
    <property type="entry name" value="PNDRDTASEII"/>
</dbReference>
<dbReference type="Pfam" id="PF07992">
    <property type="entry name" value="Pyr_redox_2"/>
    <property type="match status" value="1"/>
</dbReference>
<keyword evidence="4" id="KW-0274">FAD</keyword>
<protein>
    <recommendedName>
        <fullName evidence="4">Thioredoxin reductase</fullName>
        <ecNumber evidence="4">1.8.1.9</ecNumber>
    </recommendedName>
</protein>
<dbReference type="GO" id="GO:0005737">
    <property type="term" value="C:cytoplasm"/>
    <property type="evidence" value="ECO:0007669"/>
    <property type="project" value="InterPro"/>
</dbReference>
<sequence length="403" mass="44647">MDKIYDLVIAGGGPAGLSAAVYAARSKLKTLVLESDSAGGQLTDYEEMENYPGFTDITAPELAKNFKEHARKFGALTADGEVQRLDLESSPKKVMTKDGKTYHTRSILIATGAEPRKLDIPGEKELQGRGVSYCATCDAEFFVDLDVMVVGNGNSAVEEAIYLTNFARRVTLVVIHEEGKMDADSLFQERAYENDKIDFVWNSTLKRIEGDQMVDKAVVENIRTGELQKLDYDGIFIFVGREPSTEILEDTGVELDQSGYIVTDEGMRTNVPGVYAAGDVRQKPVRQVITAAGDGATAAVECQKYLEATEHWRENVLDTESEVIVFFWSPTDDDSLEAMRLLEELEIEEKTDKELVRIDAYGNDFIPDRYGVEEIPTVITIAGGEEKERIIRPTAKDLEGLLA</sequence>
<evidence type="ECO:0000256" key="1">
    <source>
        <dbReference type="ARBA" id="ARBA00009333"/>
    </source>
</evidence>
<dbReference type="InterPro" id="IPR036188">
    <property type="entry name" value="FAD/NAD-bd_sf"/>
</dbReference>
<dbReference type="SUPFAM" id="SSF51905">
    <property type="entry name" value="FAD/NAD(P)-binding domain"/>
    <property type="match status" value="1"/>
</dbReference>
<feature type="domain" description="FAD/NAD(P)-binding" evidence="5">
    <location>
        <begin position="5"/>
        <end position="295"/>
    </location>
</feature>
<dbReference type="PANTHER" id="PTHR48105">
    <property type="entry name" value="THIOREDOXIN REDUCTASE 1-RELATED-RELATED"/>
    <property type="match status" value="1"/>
</dbReference>
<name>A0A1G9N269_9FIRM</name>
<dbReference type="GO" id="GO:0019430">
    <property type="term" value="P:removal of superoxide radicals"/>
    <property type="evidence" value="ECO:0007669"/>
    <property type="project" value="UniProtKB-UniRule"/>
</dbReference>
<gene>
    <name evidence="6" type="ORF">SAMN04488692_10983</name>
</gene>
<keyword evidence="4" id="KW-0676">Redox-active center</keyword>
<dbReference type="Gene3D" id="3.40.30.10">
    <property type="entry name" value="Glutaredoxin"/>
    <property type="match status" value="1"/>
</dbReference>
<accession>A0A1G9N269</accession>
<comment type="similarity">
    <text evidence="1 4">Belongs to the class-II pyridine nucleotide-disulfide oxidoreductase family.</text>
</comment>
<dbReference type="Gene3D" id="3.50.50.60">
    <property type="entry name" value="FAD/NAD(P)-binding domain"/>
    <property type="match status" value="2"/>
</dbReference>
<evidence type="ECO:0000256" key="3">
    <source>
        <dbReference type="ARBA" id="ARBA00023002"/>
    </source>
</evidence>
<evidence type="ECO:0000256" key="4">
    <source>
        <dbReference type="RuleBase" id="RU003880"/>
    </source>
</evidence>
<dbReference type="PRINTS" id="PR00368">
    <property type="entry name" value="FADPNR"/>
</dbReference>
<dbReference type="EC" id="1.8.1.9" evidence="4"/>
<dbReference type="NCBIfam" id="TIGR01292">
    <property type="entry name" value="TRX_reduct"/>
    <property type="match status" value="1"/>
</dbReference>
<dbReference type="Proteomes" id="UP000199476">
    <property type="component" value="Unassembled WGS sequence"/>
</dbReference>
<proteinExistence type="inferred from homology"/>
<keyword evidence="3 4" id="KW-0560">Oxidoreductase</keyword>
<comment type="catalytic activity">
    <reaction evidence="4">
        <text>[thioredoxin]-dithiol + NADP(+) = [thioredoxin]-disulfide + NADPH + H(+)</text>
        <dbReference type="Rhea" id="RHEA:20345"/>
        <dbReference type="Rhea" id="RHEA-COMP:10698"/>
        <dbReference type="Rhea" id="RHEA-COMP:10700"/>
        <dbReference type="ChEBI" id="CHEBI:15378"/>
        <dbReference type="ChEBI" id="CHEBI:29950"/>
        <dbReference type="ChEBI" id="CHEBI:50058"/>
        <dbReference type="ChEBI" id="CHEBI:57783"/>
        <dbReference type="ChEBI" id="CHEBI:58349"/>
        <dbReference type="EC" id="1.8.1.9"/>
    </reaction>
</comment>
<evidence type="ECO:0000313" key="6">
    <source>
        <dbReference type="EMBL" id="SDL80598.1"/>
    </source>
</evidence>
<evidence type="ECO:0000259" key="5">
    <source>
        <dbReference type="Pfam" id="PF07992"/>
    </source>
</evidence>
<organism evidence="6 7">
    <name type="scientific">Halarsenatibacter silvermanii</name>
    <dbReference type="NCBI Taxonomy" id="321763"/>
    <lineage>
        <taxon>Bacteria</taxon>
        <taxon>Bacillati</taxon>
        <taxon>Bacillota</taxon>
        <taxon>Clostridia</taxon>
        <taxon>Halanaerobiales</taxon>
        <taxon>Halarsenatibacteraceae</taxon>
        <taxon>Halarsenatibacter</taxon>
    </lineage>
</organism>
<dbReference type="SUPFAM" id="SSF52833">
    <property type="entry name" value="Thioredoxin-like"/>
    <property type="match status" value="1"/>
</dbReference>
<dbReference type="GO" id="GO:0004791">
    <property type="term" value="F:thioredoxin-disulfide reductase (NADPH) activity"/>
    <property type="evidence" value="ECO:0007669"/>
    <property type="project" value="UniProtKB-UniRule"/>
</dbReference>
<dbReference type="InterPro" id="IPR050097">
    <property type="entry name" value="Ferredoxin-NADP_redctase_2"/>
</dbReference>
<evidence type="ECO:0000256" key="2">
    <source>
        <dbReference type="ARBA" id="ARBA00022630"/>
    </source>
</evidence>
<reference evidence="6 7" key="1">
    <citation type="submission" date="2016-10" db="EMBL/GenBank/DDBJ databases">
        <authorList>
            <person name="de Groot N.N."/>
        </authorList>
    </citation>
    <scope>NUCLEOTIDE SEQUENCE [LARGE SCALE GENOMIC DNA]</scope>
    <source>
        <strain evidence="6 7">SLAS-1</strain>
    </source>
</reference>
<comment type="cofactor">
    <cofactor evidence="4">
        <name>FAD</name>
        <dbReference type="ChEBI" id="CHEBI:57692"/>
    </cofactor>
</comment>
<dbReference type="EMBL" id="FNGO01000009">
    <property type="protein sequence ID" value="SDL80598.1"/>
    <property type="molecule type" value="Genomic_DNA"/>
</dbReference>
<dbReference type="RefSeq" id="WP_089759871.1">
    <property type="nucleotide sequence ID" value="NZ_FNGO01000009.1"/>
</dbReference>
<dbReference type="InterPro" id="IPR023753">
    <property type="entry name" value="FAD/NAD-binding_dom"/>
</dbReference>